<protein>
    <submittedName>
        <fullName evidence="1">Uncharacterized protein</fullName>
    </submittedName>
</protein>
<name>A0AAJ2NMN8_ALKPS</name>
<evidence type="ECO:0000313" key="1">
    <source>
        <dbReference type="EMBL" id="MDV2884435.1"/>
    </source>
</evidence>
<dbReference type="AlphaFoldDB" id="A0AAJ2NMN8"/>
<dbReference type="RefSeq" id="WP_012958608.1">
    <property type="nucleotide sequence ID" value="NZ_CP117835.1"/>
</dbReference>
<comment type="caution">
    <text evidence="1">The sequence shown here is derived from an EMBL/GenBank/DDBJ whole genome shotgun (WGS) entry which is preliminary data.</text>
</comment>
<reference evidence="1" key="1">
    <citation type="submission" date="2023-10" db="EMBL/GenBank/DDBJ databases">
        <title>Screening of Alkalihalophilus pseudofirmusBZ-TG-HK211 and Its Alleviation of Salt Stress on Rapeseed Growth.</title>
        <authorList>
            <person name="Zhao B."/>
            <person name="Guo T."/>
        </authorList>
    </citation>
    <scope>NUCLEOTIDE SEQUENCE</scope>
    <source>
        <strain evidence="1">BZ-TG-HK211</strain>
    </source>
</reference>
<sequence length="148" mass="17587">MSQFPREQFNNLSIQVKKSQLNDIVQEVNERSYGVFWGFDRGKMILTIHNTDLKNKLTFVRHKRYMELISVDILSVEVLDILDRVIDYTKQVKELKEREVRTKKVVQYHEIDYYLSELHEYLVQGDKSKVNETKAILKNLLINGVQLN</sequence>
<proteinExistence type="predicted"/>
<dbReference type="EMBL" id="JAWJAY010000001">
    <property type="protein sequence ID" value="MDV2884435.1"/>
    <property type="molecule type" value="Genomic_DNA"/>
</dbReference>
<gene>
    <name evidence="1" type="ORF">RYX45_04530</name>
</gene>
<evidence type="ECO:0000313" key="2">
    <source>
        <dbReference type="Proteomes" id="UP001285636"/>
    </source>
</evidence>
<organism evidence="1 2">
    <name type="scientific">Alkalihalophilus pseudofirmus</name>
    <name type="common">Bacillus pseudofirmus</name>
    <dbReference type="NCBI Taxonomy" id="79885"/>
    <lineage>
        <taxon>Bacteria</taxon>
        <taxon>Bacillati</taxon>
        <taxon>Bacillota</taxon>
        <taxon>Bacilli</taxon>
        <taxon>Bacillales</taxon>
        <taxon>Bacillaceae</taxon>
        <taxon>Alkalihalophilus</taxon>
    </lineage>
</organism>
<dbReference type="Proteomes" id="UP001285636">
    <property type="component" value="Unassembled WGS sequence"/>
</dbReference>
<accession>A0AAJ2NMN8</accession>